<keyword evidence="1" id="KW-0808">Transferase</keyword>
<reference evidence="1 2" key="1">
    <citation type="submission" date="2016-11" db="EMBL/GenBank/DDBJ databases">
        <authorList>
            <person name="Jaros S."/>
            <person name="Januszkiewicz K."/>
            <person name="Wedrychowicz H."/>
        </authorList>
    </citation>
    <scope>NUCLEOTIDE SEQUENCE [LARGE SCALE GENOMIC DNA]</scope>
    <source>
        <strain evidence="1 2">ACAM 12</strain>
    </source>
</reference>
<dbReference type="OrthoDB" id="8756565at2"/>
<gene>
    <name evidence="1" type="ORF">SAMN05878437_2023</name>
</gene>
<name>A0A1M7HB40_9GAMM</name>
<dbReference type="AlphaFoldDB" id="A0A1M7HB40"/>
<dbReference type="GO" id="GO:0016020">
    <property type="term" value="C:membrane"/>
    <property type="evidence" value="ECO:0007669"/>
    <property type="project" value="InterPro"/>
</dbReference>
<protein>
    <submittedName>
        <fullName evidence="1">Sulfotransferase family protein</fullName>
    </submittedName>
</protein>
<dbReference type="RefSeq" id="WP_079553344.1">
    <property type="nucleotide sequence ID" value="NZ_LT670847.1"/>
</dbReference>
<evidence type="ECO:0000313" key="1">
    <source>
        <dbReference type="EMBL" id="SHM25821.1"/>
    </source>
</evidence>
<dbReference type="Proteomes" id="UP000190911">
    <property type="component" value="Chromosome I"/>
</dbReference>
<dbReference type="EMBL" id="LT670847">
    <property type="protein sequence ID" value="SHM25821.1"/>
    <property type="molecule type" value="Genomic_DNA"/>
</dbReference>
<accession>A0A1M7HB40</accession>
<dbReference type="InterPro" id="IPR005331">
    <property type="entry name" value="Sulfotransferase"/>
</dbReference>
<evidence type="ECO:0000313" key="2">
    <source>
        <dbReference type="Proteomes" id="UP000190911"/>
    </source>
</evidence>
<dbReference type="Pfam" id="PF03567">
    <property type="entry name" value="Sulfotransfer_2"/>
    <property type="match status" value="1"/>
</dbReference>
<proteinExistence type="predicted"/>
<organism evidence="1 2">
    <name type="scientific">Vreelandella subglaciescola</name>
    <dbReference type="NCBI Taxonomy" id="29571"/>
    <lineage>
        <taxon>Bacteria</taxon>
        <taxon>Pseudomonadati</taxon>
        <taxon>Pseudomonadota</taxon>
        <taxon>Gammaproteobacteria</taxon>
        <taxon>Oceanospirillales</taxon>
        <taxon>Halomonadaceae</taxon>
        <taxon>Vreelandella</taxon>
    </lineage>
</organism>
<dbReference type="GO" id="GO:0008146">
    <property type="term" value="F:sulfotransferase activity"/>
    <property type="evidence" value="ECO:0007669"/>
    <property type="project" value="InterPro"/>
</dbReference>
<keyword evidence="2" id="KW-1185">Reference proteome</keyword>
<dbReference type="STRING" id="29571.SAMN05878437_2023"/>
<sequence length="156" mass="17656">MSVLKTDNRLAAGLRGVKRLAGRSLYLPTEAPHFQVQVNGEWFVFCAIHKNASSSIRALVEAGSSRGRGADESIFRFLFLNHLVRSRKEVDRARHVMVFVRPPLDRVVSCFQNKFIQRKGNRTIFADFKQVTGADPAQATFERFVHDYLRLCFGGG</sequence>
<dbReference type="InParanoid" id="A0A1M7HB40"/>